<keyword evidence="8" id="KW-1278">Translocase</keyword>
<sequence length="618" mass="66506">MVRTQHFFTKHRQALVILMTSLLVLAEAARWLGQMTTVYQGIMAVAGVIGFLPILLTAISSLQVRLISIDVLVSTAVIGAFIIGEYNEAAIVTWLFMLGEVLENVTLQKTRSAVKQLTDLAPQTAWVVTPAGAVHQEDIDFLDPGTHILIKTGSQIPVDGNVLSGSALVNEASITGESRLVRKGVGNTVFAGTILESGTLTVEMTAAGDDTTFGKIIELVEEAQDSQTKVQRFIDRFAQYYTPFVLIVAVVVGFLTQDIRLAITVMVLGCPGALVIGVPASTVAGIGNGARRGILFKGSDVMDRLRRVDTIAFDKTGTLTIGKPTVQTLLVLKGDRQKIIDRAVAIERQSDHPLARAITALPTQQSLTPINVQTLKGQGIRAKLMDQEYLLGNRSLVKAVVGNNTELDQAVNQLVAIGDSLVILASTDQRELAIFGINDQLRPQASVALQHLKRLGVKQLVMLTGDNVGTAREIAATLPIDTVRAGMLPQDKERFVTDERRRGHRVAFVGDGINDSPALAAADVAIAMGSGTDVAMDVADLVLVKSDLTKLVTARQLAQRTIMNMNENIIIALLTVLLLFIGLFAGYVEMASGMLIHELSILVVILNGMRLIKYSPQS</sequence>
<dbReference type="InterPro" id="IPR051014">
    <property type="entry name" value="Cation_Transport_ATPase_IB"/>
</dbReference>
<dbReference type="PANTHER" id="PTHR48085">
    <property type="entry name" value="CADMIUM/ZINC-TRANSPORTING ATPASE HMA2-RELATED"/>
    <property type="match status" value="1"/>
</dbReference>
<comment type="caution">
    <text evidence="16">The sequence shown here is derived from an EMBL/GenBank/DDBJ whole genome shotgun (WGS) entry which is preliminary data.</text>
</comment>
<feature type="transmembrane region" description="Helical" evidence="14">
    <location>
        <begin position="569"/>
        <end position="588"/>
    </location>
</feature>
<dbReference type="Proteomes" id="UP000239920">
    <property type="component" value="Unassembled WGS sequence"/>
</dbReference>
<dbReference type="InterPro" id="IPR023214">
    <property type="entry name" value="HAD_sf"/>
</dbReference>
<dbReference type="PROSITE" id="PS00154">
    <property type="entry name" value="ATPASE_E1_E2"/>
    <property type="match status" value="1"/>
</dbReference>
<organism evidence="16 17">
    <name type="scientific">Limosilactobacillus pontis</name>
    <dbReference type="NCBI Taxonomy" id="35787"/>
    <lineage>
        <taxon>Bacteria</taxon>
        <taxon>Bacillati</taxon>
        <taxon>Bacillota</taxon>
        <taxon>Bacilli</taxon>
        <taxon>Lactobacillales</taxon>
        <taxon>Lactobacillaceae</taxon>
        <taxon>Limosilactobacillus</taxon>
    </lineage>
</organism>
<reference evidence="16 17" key="1">
    <citation type="submission" date="2017-09" db="EMBL/GenBank/DDBJ databases">
        <title>Bacterial strain isolated from the female urinary microbiota.</title>
        <authorList>
            <person name="Thomas-White K."/>
            <person name="Kumar N."/>
            <person name="Forster S."/>
            <person name="Putonti C."/>
            <person name="Lawley T."/>
            <person name="Wolfe A.J."/>
        </authorList>
    </citation>
    <scope>NUCLEOTIDE SEQUENCE [LARGE SCALE GENOMIC DNA]</scope>
    <source>
        <strain evidence="16 17">UMB0683</strain>
    </source>
</reference>
<evidence type="ECO:0000256" key="4">
    <source>
        <dbReference type="ARBA" id="ARBA00022539"/>
    </source>
</evidence>
<feature type="transmembrane region" description="Helical" evidence="14">
    <location>
        <begin position="261"/>
        <end position="287"/>
    </location>
</feature>
<keyword evidence="14" id="KW-0067">ATP-binding</keyword>
<dbReference type="Pfam" id="PF06645">
    <property type="entry name" value="SPC12"/>
    <property type="match status" value="1"/>
</dbReference>
<keyword evidence="6 14" id="KW-0479">Metal-binding</keyword>
<dbReference type="GO" id="GO:0008551">
    <property type="term" value="F:P-type cadmium transporter activity"/>
    <property type="evidence" value="ECO:0007669"/>
    <property type="project" value="UniProtKB-EC"/>
</dbReference>
<keyword evidence="10" id="KW-0406">Ion transport</keyword>
<dbReference type="NCBIfam" id="TIGR01494">
    <property type="entry name" value="ATPase_P-type"/>
    <property type="match status" value="1"/>
</dbReference>
<evidence type="ECO:0000313" key="16">
    <source>
        <dbReference type="EMBL" id="PMB82071.1"/>
    </source>
</evidence>
<keyword evidence="7" id="KW-0256">Endoplasmic reticulum</keyword>
<protein>
    <recommendedName>
        <fullName evidence="12">Cd(2+)-exporting ATPase</fullName>
        <ecNumber evidence="12">7.2.2.21</ecNumber>
    </recommendedName>
</protein>
<evidence type="ECO:0000256" key="8">
    <source>
        <dbReference type="ARBA" id="ARBA00022967"/>
    </source>
</evidence>
<dbReference type="EMBL" id="PNFV01000010">
    <property type="protein sequence ID" value="PMB82071.1"/>
    <property type="molecule type" value="Genomic_DNA"/>
</dbReference>
<keyword evidence="5 14" id="KW-0812">Transmembrane</keyword>
<accession>A0A2J6NL63</accession>
<comment type="catalytic activity">
    <reaction evidence="13">
        <text>Cd(2+)(in) + ATP + H2O = Cd(2+)(out) + ADP + phosphate + H(+)</text>
        <dbReference type="Rhea" id="RHEA:12132"/>
        <dbReference type="ChEBI" id="CHEBI:15377"/>
        <dbReference type="ChEBI" id="CHEBI:15378"/>
        <dbReference type="ChEBI" id="CHEBI:30616"/>
        <dbReference type="ChEBI" id="CHEBI:43474"/>
        <dbReference type="ChEBI" id="CHEBI:48775"/>
        <dbReference type="ChEBI" id="CHEBI:456216"/>
        <dbReference type="EC" id="7.2.2.21"/>
    </reaction>
</comment>
<dbReference type="InterPro" id="IPR008250">
    <property type="entry name" value="ATPase_P-typ_transduc_dom_A_sf"/>
</dbReference>
<keyword evidence="14" id="KW-0547">Nucleotide-binding</keyword>
<dbReference type="NCBIfam" id="TIGR01525">
    <property type="entry name" value="ATPase-IB_hvy"/>
    <property type="match status" value="1"/>
</dbReference>
<comment type="similarity">
    <text evidence="3 14">Belongs to the cation transport ATPase (P-type) (TC 3.A.3) family. Type IB subfamily.</text>
</comment>
<dbReference type="SFLD" id="SFLDF00027">
    <property type="entry name" value="p-type_atpase"/>
    <property type="match status" value="1"/>
</dbReference>
<keyword evidence="14" id="KW-1003">Cell membrane</keyword>
<dbReference type="InterPro" id="IPR001757">
    <property type="entry name" value="P_typ_ATPase"/>
</dbReference>
<dbReference type="Gene3D" id="3.40.1110.10">
    <property type="entry name" value="Calcium-transporting ATPase, cytoplasmic domain N"/>
    <property type="match status" value="1"/>
</dbReference>
<dbReference type="InterPro" id="IPR009542">
    <property type="entry name" value="Spc1/SPCS1"/>
</dbReference>
<evidence type="ECO:0000256" key="11">
    <source>
        <dbReference type="ARBA" id="ARBA00023136"/>
    </source>
</evidence>
<keyword evidence="9 14" id="KW-1133">Transmembrane helix</keyword>
<dbReference type="GO" id="GO:0006465">
    <property type="term" value="P:signal peptide processing"/>
    <property type="evidence" value="ECO:0007669"/>
    <property type="project" value="InterPro"/>
</dbReference>
<keyword evidence="11 14" id="KW-0472">Membrane</keyword>
<dbReference type="InterPro" id="IPR023298">
    <property type="entry name" value="ATPase_P-typ_TM_dom_sf"/>
</dbReference>
<evidence type="ECO:0000256" key="12">
    <source>
        <dbReference type="ARBA" id="ARBA00039103"/>
    </source>
</evidence>
<dbReference type="Pfam" id="PF00122">
    <property type="entry name" value="E1-E2_ATPase"/>
    <property type="match status" value="1"/>
</dbReference>
<dbReference type="EC" id="7.2.2.21" evidence="12"/>
<feature type="transmembrane region" description="Helical" evidence="14">
    <location>
        <begin position="594"/>
        <end position="612"/>
    </location>
</feature>
<evidence type="ECO:0000256" key="2">
    <source>
        <dbReference type="ARBA" id="ARBA00004651"/>
    </source>
</evidence>
<evidence type="ECO:0000256" key="14">
    <source>
        <dbReference type="RuleBase" id="RU362081"/>
    </source>
</evidence>
<feature type="transmembrane region" description="Helical" evidence="14">
    <location>
        <begin position="237"/>
        <end position="255"/>
    </location>
</feature>
<evidence type="ECO:0000256" key="13">
    <source>
        <dbReference type="ARBA" id="ARBA00049338"/>
    </source>
</evidence>
<name>A0A2J6NL63_9LACO</name>
<keyword evidence="4" id="KW-0104">Cadmium</keyword>
<dbReference type="SUPFAM" id="SSF56784">
    <property type="entry name" value="HAD-like"/>
    <property type="match status" value="1"/>
</dbReference>
<dbReference type="OrthoDB" id="9813266at2"/>
<evidence type="ECO:0000256" key="5">
    <source>
        <dbReference type="ARBA" id="ARBA00022692"/>
    </source>
</evidence>
<dbReference type="InterPro" id="IPR027256">
    <property type="entry name" value="P-typ_ATPase_IB"/>
</dbReference>
<dbReference type="RefSeq" id="WP_104689194.1">
    <property type="nucleotide sequence ID" value="NZ_JBKTHY010000011.1"/>
</dbReference>
<evidence type="ECO:0000256" key="1">
    <source>
        <dbReference type="ARBA" id="ARBA00004477"/>
    </source>
</evidence>
<dbReference type="Gene3D" id="2.70.150.10">
    <property type="entry name" value="Calcium-transporting ATPase, cytoplasmic transduction domain A"/>
    <property type="match status" value="1"/>
</dbReference>
<dbReference type="GO" id="GO:0016887">
    <property type="term" value="F:ATP hydrolysis activity"/>
    <property type="evidence" value="ECO:0007669"/>
    <property type="project" value="InterPro"/>
</dbReference>
<evidence type="ECO:0000256" key="9">
    <source>
        <dbReference type="ARBA" id="ARBA00022989"/>
    </source>
</evidence>
<keyword evidence="10" id="KW-0813">Transport</keyword>
<dbReference type="CDD" id="cd02079">
    <property type="entry name" value="P-type_ATPase_HM"/>
    <property type="match status" value="1"/>
</dbReference>
<feature type="domain" description="P-type ATPase A" evidence="15">
    <location>
        <begin position="120"/>
        <end position="221"/>
    </location>
</feature>
<proteinExistence type="inferred from homology"/>
<dbReference type="InterPro" id="IPR044492">
    <property type="entry name" value="P_typ_ATPase_HD_dom"/>
</dbReference>
<feature type="transmembrane region" description="Helical" evidence="14">
    <location>
        <begin position="89"/>
        <end position="107"/>
    </location>
</feature>
<dbReference type="InterPro" id="IPR018303">
    <property type="entry name" value="ATPase_P-typ_P_site"/>
</dbReference>
<dbReference type="GO" id="GO:0005886">
    <property type="term" value="C:plasma membrane"/>
    <property type="evidence" value="ECO:0007669"/>
    <property type="project" value="UniProtKB-SubCell"/>
</dbReference>
<dbReference type="SUPFAM" id="SSF81653">
    <property type="entry name" value="Calcium ATPase, transduction domain A"/>
    <property type="match status" value="1"/>
</dbReference>
<evidence type="ECO:0000256" key="6">
    <source>
        <dbReference type="ARBA" id="ARBA00022723"/>
    </source>
</evidence>
<dbReference type="AlphaFoldDB" id="A0A2J6NL63"/>
<dbReference type="SFLD" id="SFLDS00003">
    <property type="entry name" value="Haloacid_Dehalogenase"/>
    <property type="match status" value="1"/>
</dbReference>
<dbReference type="PANTHER" id="PTHR48085:SF5">
    <property type="entry name" value="CADMIUM_ZINC-TRANSPORTING ATPASE HMA4-RELATED"/>
    <property type="match status" value="1"/>
</dbReference>
<dbReference type="SFLD" id="SFLDG00002">
    <property type="entry name" value="C1.7:_P-type_atpase_like"/>
    <property type="match status" value="1"/>
</dbReference>
<dbReference type="Gene3D" id="3.40.50.1000">
    <property type="entry name" value="HAD superfamily/HAD-like"/>
    <property type="match status" value="1"/>
</dbReference>
<evidence type="ECO:0000313" key="17">
    <source>
        <dbReference type="Proteomes" id="UP000239920"/>
    </source>
</evidence>
<evidence type="ECO:0000256" key="7">
    <source>
        <dbReference type="ARBA" id="ARBA00022824"/>
    </source>
</evidence>
<evidence type="ECO:0000256" key="3">
    <source>
        <dbReference type="ARBA" id="ARBA00006024"/>
    </source>
</evidence>
<dbReference type="Pfam" id="PF00702">
    <property type="entry name" value="Hydrolase"/>
    <property type="match status" value="1"/>
</dbReference>
<dbReference type="SUPFAM" id="SSF81665">
    <property type="entry name" value="Calcium ATPase, transmembrane domain M"/>
    <property type="match status" value="1"/>
</dbReference>
<evidence type="ECO:0000259" key="15">
    <source>
        <dbReference type="Pfam" id="PF00122"/>
    </source>
</evidence>
<dbReference type="FunFam" id="2.70.150.10:FF:000002">
    <property type="entry name" value="Copper-transporting ATPase 1, putative"/>
    <property type="match status" value="1"/>
</dbReference>
<dbReference type="GO" id="GO:0005524">
    <property type="term" value="F:ATP binding"/>
    <property type="evidence" value="ECO:0007669"/>
    <property type="project" value="UniProtKB-UniRule"/>
</dbReference>
<dbReference type="PRINTS" id="PR00941">
    <property type="entry name" value="CDATPASE"/>
</dbReference>
<evidence type="ECO:0000256" key="10">
    <source>
        <dbReference type="ARBA" id="ARBA00023065"/>
    </source>
</evidence>
<dbReference type="InterPro" id="IPR036412">
    <property type="entry name" value="HAD-like_sf"/>
</dbReference>
<dbReference type="PRINTS" id="PR00119">
    <property type="entry name" value="CATATPASE"/>
</dbReference>
<dbReference type="GO" id="GO:0046872">
    <property type="term" value="F:metal ion binding"/>
    <property type="evidence" value="ECO:0007669"/>
    <property type="project" value="UniProtKB-KW"/>
</dbReference>
<comment type="subcellular location">
    <subcellularLocation>
        <location evidence="2">Cell membrane</location>
        <topology evidence="2">Multi-pass membrane protein</topology>
    </subcellularLocation>
    <subcellularLocation>
        <location evidence="1">Endoplasmic reticulum membrane</location>
        <topology evidence="1">Multi-pass membrane protein</topology>
    </subcellularLocation>
</comment>
<feature type="transmembrane region" description="Helical" evidence="14">
    <location>
        <begin position="66"/>
        <end position="83"/>
    </location>
</feature>
<gene>
    <name evidence="16" type="ORF">CK797_07780</name>
</gene>
<dbReference type="InterPro" id="IPR023299">
    <property type="entry name" value="ATPase_P-typ_cyto_dom_N"/>
</dbReference>
<dbReference type="InterPro" id="IPR059000">
    <property type="entry name" value="ATPase_P-type_domA"/>
</dbReference>
<feature type="transmembrane region" description="Helical" evidence="14">
    <location>
        <begin position="38"/>
        <end position="59"/>
    </location>
</feature>